<evidence type="ECO:0000256" key="5">
    <source>
        <dbReference type="ARBA" id="ARBA00023242"/>
    </source>
</evidence>
<gene>
    <name evidence="7" type="ORF">MENT_LOCUS2066</name>
</gene>
<dbReference type="SUPFAM" id="SSF53098">
    <property type="entry name" value="Ribonuclease H-like"/>
    <property type="match status" value="1"/>
</dbReference>
<protein>
    <recommendedName>
        <fullName evidence="6">HAT C-terminal dimerisation domain-containing protein</fullName>
    </recommendedName>
</protein>
<comment type="caution">
    <text evidence="7">The sequence shown here is derived from an EMBL/GenBank/DDBJ whole genome shotgun (WGS) entry which is preliminary data.</text>
</comment>
<evidence type="ECO:0000313" key="7">
    <source>
        <dbReference type="EMBL" id="CAD2127914.1"/>
    </source>
</evidence>
<accession>A0A6V7TND3</accession>
<dbReference type="InterPro" id="IPR012337">
    <property type="entry name" value="RNaseH-like_sf"/>
</dbReference>
<evidence type="ECO:0000259" key="6">
    <source>
        <dbReference type="Pfam" id="PF05699"/>
    </source>
</evidence>
<name>A0A6V7TND3_MELEN</name>
<feature type="domain" description="HAT C-terminal dimerisation" evidence="6">
    <location>
        <begin position="534"/>
        <end position="613"/>
    </location>
</feature>
<evidence type="ECO:0000256" key="3">
    <source>
        <dbReference type="ARBA" id="ARBA00022771"/>
    </source>
</evidence>
<dbReference type="GO" id="GO:0008270">
    <property type="term" value="F:zinc ion binding"/>
    <property type="evidence" value="ECO:0007669"/>
    <property type="project" value="UniProtKB-KW"/>
</dbReference>
<keyword evidence="2" id="KW-0479">Metal-binding</keyword>
<evidence type="ECO:0000256" key="4">
    <source>
        <dbReference type="ARBA" id="ARBA00022833"/>
    </source>
</evidence>
<evidence type="ECO:0000313" key="8">
    <source>
        <dbReference type="Proteomes" id="UP000580250"/>
    </source>
</evidence>
<keyword evidence="3" id="KW-0863">Zinc-finger</keyword>
<dbReference type="GO" id="GO:0005634">
    <property type="term" value="C:nucleus"/>
    <property type="evidence" value="ECO:0007669"/>
    <property type="project" value="UniProtKB-SubCell"/>
</dbReference>
<dbReference type="InterPro" id="IPR052035">
    <property type="entry name" value="ZnF_BED_domain_contain"/>
</dbReference>
<dbReference type="PANTHER" id="PTHR46481">
    <property type="entry name" value="ZINC FINGER BED DOMAIN-CONTAINING PROTEIN 4"/>
    <property type="match status" value="1"/>
</dbReference>
<dbReference type="InterPro" id="IPR008906">
    <property type="entry name" value="HATC_C_dom"/>
</dbReference>
<keyword evidence="4" id="KW-0862">Zinc</keyword>
<organism evidence="7 8">
    <name type="scientific">Meloidogyne enterolobii</name>
    <name type="common">Root-knot nematode worm</name>
    <name type="synonym">Meloidogyne mayaguensis</name>
    <dbReference type="NCBI Taxonomy" id="390850"/>
    <lineage>
        <taxon>Eukaryota</taxon>
        <taxon>Metazoa</taxon>
        <taxon>Ecdysozoa</taxon>
        <taxon>Nematoda</taxon>
        <taxon>Chromadorea</taxon>
        <taxon>Rhabditida</taxon>
        <taxon>Tylenchina</taxon>
        <taxon>Tylenchomorpha</taxon>
        <taxon>Tylenchoidea</taxon>
        <taxon>Meloidogynidae</taxon>
        <taxon>Meloidogyninae</taxon>
        <taxon>Meloidogyne</taxon>
    </lineage>
</organism>
<dbReference type="PANTHER" id="PTHR46481:SF10">
    <property type="entry name" value="ZINC FINGER BED DOMAIN-CONTAINING PROTEIN 39"/>
    <property type="match status" value="1"/>
</dbReference>
<dbReference type="Pfam" id="PF05699">
    <property type="entry name" value="Dimer_Tnp_hAT"/>
    <property type="match status" value="1"/>
</dbReference>
<evidence type="ECO:0000256" key="1">
    <source>
        <dbReference type="ARBA" id="ARBA00004123"/>
    </source>
</evidence>
<reference evidence="7 8" key="1">
    <citation type="submission" date="2020-08" db="EMBL/GenBank/DDBJ databases">
        <authorList>
            <person name="Koutsovoulos G."/>
            <person name="Danchin GJ E."/>
        </authorList>
    </citation>
    <scope>NUCLEOTIDE SEQUENCE [LARGE SCALE GENOMIC DNA]</scope>
</reference>
<dbReference type="Proteomes" id="UP000580250">
    <property type="component" value="Unassembled WGS sequence"/>
</dbReference>
<dbReference type="GO" id="GO:0046983">
    <property type="term" value="F:protein dimerization activity"/>
    <property type="evidence" value="ECO:0007669"/>
    <property type="project" value="InterPro"/>
</dbReference>
<comment type="subcellular location">
    <subcellularLocation>
        <location evidence="1">Nucleus</location>
    </subcellularLocation>
</comment>
<dbReference type="EMBL" id="CAJEWN010000006">
    <property type="protein sequence ID" value="CAD2127914.1"/>
    <property type="molecule type" value="Genomic_DNA"/>
</dbReference>
<proteinExistence type="predicted"/>
<dbReference type="AlphaFoldDB" id="A0A6V7TND3"/>
<sequence length="620" mass="71422">MIPNINKKVYLIQMSSHIWNIGLFKRINNNEAECIKCKENGETKYLFNLSGRSVKSLIVHVRSKMHKDSENAKQFEKLVNKEQTNVDASIDKYFQQHSSGNLSQLDKKVINLIACENLPFRLVNSPWFHSIVNQHCEKLKDESHYRKCLPDVYEAVKIRITSELKSCKFLSFTTDIWSNKSNAFISLTAQGISNGWALQNYTLAIREFSEAHTGTNISKMLNEILSEWNIKNETIHAFVTDSASNMMKAFDDVNNLGYAVRISCGAHMLNRAVQQCFGSKDGAISQLFASCRRVVSHVKHSIKAMNELRAAQLEEDLPQHQLLQAMAVRWNSTLIMLERLLEQRTAIDRMAFEKRDFDKITLSVREWNLLKPLKQLLKPVEELSLLLCKSRISVQIPYAKAIVSTLCRLDLRVDTENGPREIIEIETMREKLIEEIKSRFFTLQDDKIHSISMFIDPRFKAEFADDKQIFILRVKSWLNEQKNRDDLDENVVVDDFCEPVTDSPPTKRTLLDAVTDLVKNSTKEPVSDEEIDVEIQKYLGQGCIEQNADPLEWWSVNAGTFKSLAQVAKKYLTAPSTSIESEQLFSTARDLYDYRRYNITPKNGEMLLFLNKAIPIIKKY</sequence>
<dbReference type="OrthoDB" id="5833644at2759"/>
<keyword evidence="5" id="KW-0539">Nucleus</keyword>
<evidence type="ECO:0000256" key="2">
    <source>
        <dbReference type="ARBA" id="ARBA00022723"/>
    </source>
</evidence>